<keyword evidence="5" id="KW-1185">Reference proteome</keyword>
<evidence type="ECO:0000313" key="5">
    <source>
        <dbReference type="Proteomes" id="UP000199073"/>
    </source>
</evidence>
<dbReference type="AlphaFoldDB" id="A0A1H0T6P1"/>
<dbReference type="InterPro" id="IPR002068">
    <property type="entry name" value="A-crystallin/Hsp20_dom"/>
</dbReference>
<dbReference type="InterPro" id="IPR031107">
    <property type="entry name" value="Small_HSP"/>
</dbReference>
<dbReference type="EMBL" id="FNJI01000022">
    <property type="protein sequence ID" value="SDP49644.1"/>
    <property type="molecule type" value="Genomic_DNA"/>
</dbReference>
<sequence>MSEKKDLVTREETMPERSRELSIVAPLVDIYENDEEILLHADMPGVKKEEITVNIDNGRLEITGLKKINKEGVAAWEEFGDAEYRRVFSVPQTIDAGKVKAELSDGVLKLHLPKAAAARPRKIEIRTA</sequence>
<evidence type="ECO:0000256" key="2">
    <source>
        <dbReference type="RuleBase" id="RU003616"/>
    </source>
</evidence>
<protein>
    <submittedName>
        <fullName evidence="4">Molecular chaperone IbpA, HSP20 family</fullName>
    </submittedName>
</protein>
<dbReference type="CDD" id="cd06464">
    <property type="entry name" value="ACD_sHsps-like"/>
    <property type="match status" value="1"/>
</dbReference>
<evidence type="ECO:0000313" key="4">
    <source>
        <dbReference type="EMBL" id="SDP49644.1"/>
    </source>
</evidence>
<dbReference type="InterPro" id="IPR008978">
    <property type="entry name" value="HSP20-like_chaperone"/>
</dbReference>
<dbReference type="PANTHER" id="PTHR11527">
    <property type="entry name" value="HEAT-SHOCK PROTEIN 20 FAMILY MEMBER"/>
    <property type="match status" value="1"/>
</dbReference>
<dbReference type="SUPFAM" id="SSF49764">
    <property type="entry name" value="HSP20-like chaperones"/>
    <property type="match status" value="1"/>
</dbReference>
<gene>
    <name evidence="4" type="ORF">SAMN05660330_02953</name>
</gene>
<dbReference type="PROSITE" id="PS01031">
    <property type="entry name" value="SHSP"/>
    <property type="match status" value="1"/>
</dbReference>
<name>A0A1H0T6P1_9BACT</name>
<evidence type="ECO:0000259" key="3">
    <source>
        <dbReference type="PROSITE" id="PS01031"/>
    </source>
</evidence>
<evidence type="ECO:0000256" key="1">
    <source>
        <dbReference type="PROSITE-ProRule" id="PRU00285"/>
    </source>
</evidence>
<comment type="similarity">
    <text evidence="1 2">Belongs to the small heat shock protein (HSP20) family.</text>
</comment>
<dbReference type="STRING" id="91360.SAMN05660330_02953"/>
<reference evidence="4 5" key="1">
    <citation type="submission" date="2016-10" db="EMBL/GenBank/DDBJ databases">
        <authorList>
            <person name="de Groot N.N."/>
        </authorList>
    </citation>
    <scope>NUCLEOTIDE SEQUENCE [LARGE SCALE GENOMIC DNA]</scope>
    <source>
        <strain evidence="4 5">DSM 12130</strain>
    </source>
</reference>
<dbReference type="Pfam" id="PF00011">
    <property type="entry name" value="HSP20"/>
    <property type="match status" value="1"/>
</dbReference>
<accession>A0A1H0T6P1</accession>
<feature type="domain" description="SHSP" evidence="3">
    <location>
        <begin position="18"/>
        <end position="128"/>
    </location>
</feature>
<dbReference type="RefSeq" id="WP_092224172.1">
    <property type="nucleotide sequence ID" value="NZ_FNJI01000022.1"/>
</dbReference>
<organism evidence="4 5">
    <name type="scientific">Desulforhopalus singaporensis</name>
    <dbReference type="NCBI Taxonomy" id="91360"/>
    <lineage>
        <taxon>Bacteria</taxon>
        <taxon>Pseudomonadati</taxon>
        <taxon>Thermodesulfobacteriota</taxon>
        <taxon>Desulfobulbia</taxon>
        <taxon>Desulfobulbales</taxon>
        <taxon>Desulfocapsaceae</taxon>
        <taxon>Desulforhopalus</taxon>
    </lineage>
</organism>
<dbReference type="Gene3D" id="2.60.40.790">
    <property type="match status" value="1"/>
</dbReference>
<proteinExistence type="inferred from homology"/>
<dbReference type="OrthoDB" id="9792695at2"/>
<dbReference type="Proteomes" id="UP000199073">
    <property type="component" value="Unassembled WGS sequence"/>
</dbReference>